<keyword evidence="1" id="KW-1133">Transmembrane helix</keyword>
<gene>
    <name evidence="2" type="ORF">CJ199_10710</name>
</gene>
<feature type="transmembrane region" description="Helical" evidence="1">
    <location>
        <begin position="54"/>
        <end position="69"/>
    </location>
</feature>
<evidence type="ECO:0000313" key="3">
    <source>
        <dbReference type="Proteomes" id="UP000235598"/>
    </source>
</evidence>
<reference evidence="2 3" key="1">
    <citation type="submission" date="2017-09" db="EMBL/GenBank/DDBJ databases">
        <title>Bacterial strain isolated from the female urinary microbiota.</title>
        <authorList>
            <person name="Thomas-White K."/>
            <person name="Kumar N."/>
            <person name="Forster S."/>
            <person name="Putonti C."/>
            <person name="Lawley T."/>
            <person name="Wolfe A.J."/>
        </authorList>
    </citation>
    <scope>NUCLEOTIDE SEQUENCE [LARGE SCALE GENOMIC DNA]</scope>
    <source>
        <strain evidence="2 3">UMB1301</strain>
    </source>
</reference>
<dbReference type="AlphaFoldDB" id="A0A2N6VLD2"/>
<organism evidence="2 3">
    <name type="scientific">Brevibacterium paucivorans</name>
    <dbReference type="NCBI Taxonomy" id="170994"/>
    <lineage>
        <taxon>Bacteria</taxon>
        <taxon>Bacillati</taxon>
        <taxon>Actinomycetota</taxon>
        <taxon>Actinomycetes</taxon>
        <taxon>Micrococcales</taxon>
        <taxon>Brevibacteriaceae</taxon>
        <taxon>Brevibacterium</taxon>
    </lineage>
</organism>
<dbReference type="OrthoDB" id="4802483at2"/>
<keyword evidence="1" id="KW-0812">Transmembrane</keyword>
<dbReference type="Proteomes" id="UP000235598">
    <property type="component" value="Unassembled WGS sequence"/>
</dbReference>
<name>A0A2N6VLD2_9MICO</name>
<proteinExistence type="predicted"/>
<accession>A0A2N6VLD2</accession>
<feature type="transmembrane region" description="Helical" evidence="1">
    <location>
        <begin position="158"/>
        <end position="178"/>
    </location>
</feature>
<sequence length="190" mass="20380">MTQTSEKEVQLATAPWMIARGVLGVIFAIVAAFVPREQLGSVAQLALRVDFVDYLLMGYIGLNALLLVGQGSATKPLRTHLWGQAVIAIPALVFLMFASYPGQLRAAVMGWALLHAALELWMYKDMRGTASASDYLYSGIAHALLGTLLLFGNNFGALTIIGFTSAAVLIAGVLYILGGLTRRKQGHKDS</sequence>
<keyword evidence="1" id="KW-0472">Membrane</keyword>
<dbReference type="RefSeq" id="WP_102239464.1">
    <property type="nucleotide sequence ID" value="NZ_PNHK01000004.1"/>
</dbReference>
<evidence type="ECO:0000313" key="2">
    <source>
        <dbReference type="EMBL" id="PMD04823.1"/>
    </source>
</evidence>
<feature type="transmembrane region" description="Helical" evidence="1">
    <location>
        <begin position="12"/>
        <end position="34"/>
    </location>
</feature>
<feature type="transmembrane region" description="Helical" evidence="1">
    <location>
        <begin position="81"/>
        <end position="100"/>
    </location>
</feature>
<comment type="caution">
    <text evidence="2">The sequence shown here is derived from an EMBL/GenBank/DDBJ whole genome shotgun (WGS) entry which is preliminary data.</text>
</comment>
<protein>
    <submittedName>
        <fullName evidence="2">Uncharacterized protein</fullName>
    </submittedName>
</protein>
<dbReference type="EMBL" id="PNHK01000004">
    <property type="protein sequence ID" value="PMD04823.1"/>
    <property type="molecule type" value="Genomic_DNA"/>
</dbReference>
<feature type="transmembrane region" description="Helical" evidence="1">
    <location>
        <begin position="135"/>
        <end position="152"/>
    </location>
</feature>
<feature type="transmembrane region" description="Helical" evidence="1">
    <location>
        <begin position="106"/>
        <end position="123"/>
    </location>
</feature>
<evidence type="ECO:0000256" key="1">
    <source>
        <dbReference type="SAM" id="Phobius"/>
    </source>
</evidence>